<feature type="transmembrane region" description="Helical" evidence="1">
    <location>
        <begin position="23"/>
        <end position="42"/>
    </location>
</feature>
<dbReference type="EMBL" id="ML210382">
    <property type="protein sequence ID" value="TFK18716.1"/>
    <property type="molecule type" value="Genomic_DNA"/>
</dbReference>
<feature type="non-terminal residue" evidence="2">
    <location>
        <position position="102"/>
    </location>
</feature>
<dbReference type="Proteomes" id="UP000307440">
    <property type="component" value="Unassembled WGS sequence"/>
</dbReference>
<accession>A0A5C3KF62</accession>
<keyword evidence="1" id="KW-1133">Transmembrane helix</keyword>
<dbReference type="OrthoDB" id="3351993at2759"/>
<keyword evidence="1" id="KW-0812">Transmembrane</keyword>
<reference evidence="2 3" key="1">
    <citation type="journal article" date="2019" name="Nat. Ecol. Evol.">
        <title>Megaphylogeny resolves global patterns of mushroom evolution.</title>
        <authorList>
            <person name="Varga T."/>
            <person name="Krizsan K."/>
            <person name="Foldi C."/>
            <person name="Dima B."/>
            <person name="Sanchez-Garcia M."/>
            <person name="Sanchez-Ramirez S."/>
            <person name="Szollosi G.J."/>
            <person name="Szarkandi J.G."/>
            <person name="Papp V."/>
            <person name="Albert L."/>
            <person name="Andreopoulos W."/>
            <person name="Angelini C."/>
            <person name="Antonin V."/>
            <person name="Barry K.W."/>
            <person name="Bougher N.L."/>
            <person name="Buchanan P."/>
            <person name="Buyck B."/>
            <person name="Bense V."/>
            <person name="Catcheside P."/>
            <person name="Chovatia M."/>
            <person name="Cooper J."/>
            <person name="Damon W."/>
            <person name="Desjardin D."/>
            <person name="Finy P."/>
            <person name="Geml J."/>
            <person name="Haridas S."/>
            <person name="Hughes K."/>
            <person name="Justo A."/>
            <person name="Karasinski D."/>
            <person name="Kautmanova I."/>
            <person name="Kiss B."/>
            <person name="Kocsube S."/>
            <person name="Kotiranta H."/>
            <person name="LaButti K.M."/>
            <person name="Lechner B.E."/>
            <person name="Liimatainen K."/>
            <person name="Lipzen A."/>
            <person name="Lukacs Z."/>
            <person name="Mihaltcheva S."/>
            <person name="Morgado L.N."/>
            <person name="Niskanen T."/>
            <person name="Noordeloos M.E."/>
            <person name="Ohm R.A."/>
            <person name="Ortiz-Santana B."/>
            <person name="Ovrebo C."/>
            <person name="Racz N."/>
            <person name="Riley R."/>
            <person name="Savchenko A."/>
            <person name="Shiryaev A."/>
            <person name="Soop K."/>
            <person name="Spirin V."/>
            <person name="Szebenyi C."/>
            <person name="Tomsovsky M."/>
            <person name="Tulloss R.E."/>
            <person name="Uehling J."/>
            <person name="Grigoriev I.V."/>
            <person name="Vagvolgyi C."/>
            <person name="Papp T."/>
            <person name="Martin F.M."/>
            <person name="Miettinen O."/>
            <person name="Hibbett D.S."/>
            <person name="Nagy L.G."/>
        </authorList>
    </citation>
    <scope>NUCLEOTIDE SEQUENCE [LARGE SCALE GENOMIC DNA]</scope>
    <source>
        <strain evidence="2 3">CBS 121175</strain>
    </source>
</reference>
<keyword evidence="3" id="KW-1185">Reference proteome</keyword>
<feature type="transmembrane region" description="Helical" evidence="1">
    <location>
        <begin position="81"/>
        <end position="101"/>
    </location>
</feature>
<name>A0A5C3KF62_COPMA</name>
<gene>
    <name evidence="2" type="ORF">FA15DRAFT_602807</name>
</gene>
<evidence type="ECO:0000313" key="2">
    <source>
        <dbReference type="EMBL" id="TFK18716.1"/>
    </source>
</evidence>
<dbReference type="AlphaFoldDB" id="A0A5C3KF62"/>
<feature type="transmembrane region" description="Helical" evidence="1">
    <location>
        <begin position="54"/>
        <end position="75"/>
    </location>
</feature>
<evidence type="ECO:0000313" key="3">
    <source>
        <dbReference type="Proteomes" id="UP000307440"/>
    </source>
</evidence>
<dbReference type="STRING" id="230819.A0A5C3KF62"/>
<proteinExistence type="predicted"/>
<organism evidence="2 3">
    <name type="scientific">Coprinopsis marcescibilis</name>
    <name type="common">Agaric fungus</name>
    <name type="synonym">Psathyrella marcescibilis</name>
    <dbReference type="NCBI Taxonomy" id="230819"/>
    <lineage>
        <taxon>Eukaryota</taxon>
        <taxon>Fungi</taxon>
        <taxon>Dikarya</taxon>
        <taxon>Basidiomycota</taxon>
        <taxon>Agaricomycotina</taxon>
        <taxon>Agaricomycetes</taxon>
        <taxon>Agaricomycetidae</taxon>
        <taxon>Agaricales</taxon>
        <taxon>Agaricineae</taxon>
        <taxon>Psathyrellaceae</taxon>
        <taxon>Coprinopsis</taxon>
    </lineage>
</organism>
<sequence>MSSLNCTGIDPNPDISGVGVRTAIYAQAFLTLIQPIIASLDGHISEEELSDLHLLYIGILLPGCALLLSAVIQAAQYGFTAYHAIIVLYLSWINNTSALVFF</sequence>
<keyword evidence="1" id="KW-0472">Membrane</keyword>
<evidence type="ECO:0000256" key="1">
    <source>
        <dbReference type="SAM" id="Phobius"/>
    </source>
</evidence>
<protein>
    <submittedName>
        <fullName evidence="2">Uncharacterized protein</fullName>
    </submittedName>
</protein>